<organism evidence="1 2">
    <name type="scientific">Onchocerca volvulus</name>
    <dbReference type="NCBI Taxonomy" id="6282"/>
    <lineage>
        <taxon>Eukaryota</taxon>
        <taxon>Metazoa</taxon>
        <taxon>Ecdysozoa</taxon>
        <taxon>Nematoda</taxon>
        <taxon>Chromadorea</taxon>
        <taxon>Rhabditida</taxon>
        <taxon>Spirurina</taxon>
        <taxon>Spiruromorpha</taxon>
        <taxon>Filarioidea</taxon>
        <taxon>Onchocercidae</taxon>
        <taxon>Onchocerca</taxon>
    </lineage>
</organism>
<dbReference type="EMBL" id="CMVM020000062">
    <property type="status" value="NOT_ANNOTATED_CDS"/>
    <property type="molecule type" value="Genomic_DNA"/>
</dbReference>
<dbReference type="AlphaFoldDB" id="A0A8R1XU17"/>
<reference evidence="2" key="1">
    <citation type="submission" date="2013-10" db="EMBL/GenBank/DDBJ databases">
        <title>Genome sequencing of Onchocerca volvulus.</title>
        <authorList>
            <person name="Cotton J."/>
            <person name="Tsai J."/>
            <person name="Stanley E."/>
            <person name="Tracey A."/>
            <person name="Holroyd N."/>
            <person name="Lustigman S."/>
            <person name="Berriman M."/>
        </authorList>
    </citation>
    <scope>NUCLEOTIDE SEQUENCE</scope>
</reference>
<reference evidence="1" key="2">
    <citation type="submission" date="2022-06" db="UniProtKB">
        <authorList>
            <consortium name="EnsemblMetazoa"/>
        </authorList>
    </citation>
    <scope>IDENTIFICATION</scope>
</reference>
<name>A0A8R1XU17_ONCVO</name>
<evidence type="ECO:0000313" key="2">
    <source>
        <dbReference type="Proteomes" id="UP000024404"/>
    </source>
</evidence>
<evidence type="ECO:0000313" key="1">
    <source>
        <dbReference type="EnsemblMetazoa" id="OVOC2004.1"/>
    </source>
</evidence>
<sequence>MRCLINYFHRHIISGWPIIIGNEDQAGIPDDIRLSKMSDSNLKRFHSGLSENFTFYALNYSQSSKKVKSKEVKNINLCNAKIPKVK</sequence>
<proteinExistence type="predicted"/>
<protein>
    <submittedName>
        <fullName evidence="1">Uncharacterized protein</fullName>
    </submittedName>
</protein>
<dbReference type="Proteomes" id="UP000024404">
    <property type="component" value="Unassembled WGS sequence"/>
</dbReference>
<keyword evidence="2" id="KW-1185">Reference proteome</keyword>
<dbReference type="EnsemblMetazoa" id="OVOC2004.1">
    <property type="protein sequence ID" value="OVOC2004.1"/>
    <property type="gene ID" value="WBGene00238813"/>
</dbReference>
<accession>A0A8R1XU17</accession>